<organism evidence="6 7">
    <name type="scientific">Cohnella rhizosphaerae</name>
    <dbReference type="NCBI Taxonomy" id="1457232"/>
    <lineage>
        <taxon>Bacteria</taxon>
        <taxon>Bacillati</taxon>
        <taxon>Bacillota</taxon>
        <taxon>Bacilli</taxon>
        <taxon>Bacillales</taxon>
        <taxon>Paenibacillaceae</taxon>
        <taxon>Cohnella</taxon>
    </lineage>
</organism>
<evidence type="ECO:0000256" key="2">
    <source>
        <dbReference type="ARBA" id="ARBA00023125"/>
    </source>
</evidence>
<feature type="compositionally biased region" description="Basic and acidic residues" evidence="4">
    <location>
        <begin position="138"/>
        <end position="147"/>
    </location>
</feature>
<evidence type="ECO:0000256" key="3">
    <source>
        <dbReference type="ARBA" id="ARBA00023163"/>
    </source>
</evidence>
<dbReference type="EMBL" id="JAPDIA010000009">
    <property type="protein sequence ID" value="MDG0814131.1"/>
    <property type="molecule type" value="Genomic_DNA"/>
</dbReference>
<protein>
    <submittedName>
        <fullName evidence="6">DeoR family transcriptional regulator</fullName>
    </submittedName>
</protein>
<dbReference type="GO" id="GO:0003700">
    <property type="term" value="F:DNA-binding transcription factor activity"/>
    <property type="evidence" value="ECO:0007669"/>
    <property type="project" value="InterPro"/>
</dbReference>
<dbReference type="InterPro" id="IPR001034">
    <property type="entry name" value="DeoR_HTH"/>
</dbReference>
<dbReference type="SMART" id="SM00420">
    <property type="entry name" value="HTH_DEOR"/>
    <property type="match status" value="1"/>
</dbReference>
<dbReference type="InterPro" id="IPR036388">
    <property type="entry name" value="WH-like_DNA-bd_sf"/>
</dbReference>
<evidence type="ECO:0000259" key="5">
    <source>
        <dbReference type="PROSITE" id="PS51000"/>
    </source>
</evidence>
<dbReference type="Proteomes" id="UP001153404">
    <property type="component" value="Unassembled WGS sequence"/>
</dbReference>
<proteinExistence type="predicted"/>
<dbReference type="InterPro" id="IPR050313">
    <property type="entry name" value="Carb_Metab_HTH_regulators"/>
</dbReference>
<evidence type="ECO:0000313" key="6">
    <source>
        <dbReference type="EMBL" id="MDG0814131.1"/>
    </source>
</evidence>
<dbReference type="Gene3D" id="1.10.10.10">
    <property type="entry name" value="Winged helix-like DNA-binding domain superfamily/Winged helix DNA-binding domain"/>
    <property type="match status" value="1"/>
</dbReference>
<dbReference type="PANTHER" id="PTHR30363:SF44">
    <property type="entry name" value="AGA OPERON TRANSCRIPTIONAL REPRESSOR-RELATED"/>
    <property type="match status" value="1"/>
</dbReference>
<reference evidence="6" key="1">
    <citation type="submission" date="2022-10" db="EMBL/GenBank/DDBJ databases">
        <title>Comparative genomic analysis of Cohnella hashimotonis sp. nov., isolated from the International Space Station.</title>
        <authorList>
            <person name="Simpson A."/>
            <person name="Venkateswaran K."/>
        </authorList>
    </citation>
    <scope>NUCLEOTIDE SEQUENCE</scope>
    <source>
        <strain evidence="6">DSM 28161</strain>
    </source>
</reference>
<dbReference type="SUPFAM" id="SSF46785">
    <property type="entry name" value="Winged helix' DNA-binding domain"/>
    <property type="match status" value="1"/>
</dbReference>
<gene>
    <name evidence="6" type="ORF">OMP40_36270</name>
</gene>
<dbReference type="InterPro" id="IPR036390">
    <property type="entry name" value="WH_DNA-bd_sf"/>
</dbReference>
<feature type="compositionally biased region" description="Basic and acidic residues" evidence="4">
    <location>
        <begin position="108"/>
        <end position="130"/>
    </location>
</feature>
<feature type="region of interest" description="Disordered" evidence="4">
    <location>
        <begin position="103"/>
        <end position="147"/>
    </location>
</feature>
<sequence>MIHHQADWNARQRQIHEQIAQSGEVRIAELSERFGVTEMTIRRDLEKLEEGGSVRRTFGGAIYVYRDVALQDRTGLYTDEKARIGRHAASLIAPGESVFLDGGDDDAADRAGDEVRAADHGHDQCAEHRVRTGVQTDTDDHDRRHAA</sequence>
<comment type="caution">
    <text evidence="6">The sequence shown here is derived from an EMBL/GenBank/DDBJ whole genome shotgun (WGS) entry which is preliminary data.</text>
</comment>
<keyword evidence="2" id="KW-0238">DNA-binding</keyword>
<dbReference type="InterPro" id="IPR018356">
    <property type="entry name" value="Tscrpt_reg_HTH_DeoR_CS"/>
</dbReference>
<evidence type="ECO:0000256" key="4">
    <source>
        <dbReference type="SAM" id="MobiDB-lite"/>
    </source>
</evidence>
<dbReference type="PROSITE" id="PS00894">
    <property type="entry name" value="HTH_DEOR_1"/>
    <property type="match status" value="1"/>
</dbReference>
<evidence type="ECO:0000313" key="7">
    <source>
        <dbReference type="Proteomes" id="UP001153404"/>
    </source>
</evidence>
<dbReference type="PROSITE" id="PS51000">
    <property type="entry name" value="HTH_DEOR_2"/>
    <property type="match status" value="1"/>
</dbReference>
<feature type="domain" description="HTH deoR-type" evidence="5">
    <location>
        <begin position="8"/>
        <end position="63"/>
    </location>
</feature>
<dbReference type="AlphaFoldDB" id="A0A9X4KZB2"/>
<keyword evidence="3" id="KW-0804">Transcription</keyword>
<dbReference type="Pfam" id="PF08220">
    <property type="entry name" value="HTH_DeoR"/>
    <property type="match status" value="1"/>
</dbReference>
<name>A0A9X4KZB2_9BACL</name>
<keyword evidence="1" id="KW-0805">Transcription regulation</keyword>
<accession>A0A9X4KZB2</accession>
<dbReference type="PRINTS" id="PR00037">
    <property type="entry name" value="HTHLACR"/>
</dbReference>
<evidence type="ECO:0000256" key="1">
    <source>
        <dbReference type="ARBA" id="ARBA00023015"/>
    </source>
</evidence>
<dbReference type="PANTHER" id="PTHR30363">
    <property type="entry name" value="HTH-TYPE TRANSCRIPTIONAL REGULATOR SRLR-RELATED"/>
    <property type="match status" value="1"/>
</dbReference>
<keyword evidence="7" id="KW-1185">Reference proteome</keyword>
<dbReference type="GO" id="GO:0003677">
    <property type="term" value="F:DNA binding"/>
    <property type="evidence" value="ECO:0007669"/>
    <property type="project" value="UniProtKB-KW"/>
</dbReference>
<dbReference type="RefSeq" id="WP_277538807.1">
    <property type="nucleotide sequence ID" value="NZ_JAPDIA010000009.1"/>
</dbReference>